<keyword evidence="2" id="KW-1185">Reference proteome</keyword>
<dbReference type="RefSeq" id="WP_378291825.1">
    <property type="nucleotide sequence ID" value="NZ_JBHULE010000019.1"/>
</dbReference>
<accession>A0ABW5LGC4</accession>
<gene>
    <name evidence="1" type="ORF">ACFSR1_09340</name>
</gene>
<protein>
    <submittedName>
        <fullName evidence="1">Uncharacterized protein</fullName>
    </submittedName>
</protein>
<evidence type="ECO:0000313" key="1">
    <source>
        <dbReference type="EMBL" id="MFD2562866.1"/>
    </source>
</evidence>
<name>A0ABW5LGC4_9FLAO</name>
<evidence type="ECO:0000313" key="2">
    <source>
        <dbReference type="Proteomes" id="UP001597319"/>
    </source>
</evidence>
<dbReference type="EMBL" id="JBHULE010000019">
    <property type="protein sequence ID" value="MFD2562866.1"/>
    <property type="molecule type" value="Genomic_DNA"/>
</dbReference>
<reference evidence="2" key="1">
    <citation type="journal article" date="2019" name="Int. J. Syst. Evol. Microbiol.">
        <title>The Global Catalogue of Microorganisms (GCM) 10K type strain sequencing project: providing services to taxonomists for standard genome sequencing and annotation.</title>
        <authorList>
            <consortium name="The Broad Institute Genomics Platform"/>
            <consortium name="The Broad Institute Genome Sequencing Center for Infectious Disease"/>
            <person name="Wu L."/>
            <person name="Ma J."/>
        </authorList>
    </citation>
    <scope>NUCLEOTIDE SEQUENCE [LARGE SCALE GENOMIC DNA]</scope>
    <source>
        <strain evidence="2">KCTC 52274</strain>
    </source>
</reference>
<sequence length="161" mass="18443">MKRTAENIKQLVQQELLMITNPTVKNELVSLLVPKPIAHTRDWDYGVADDTYECWTIAMDEKTDTSIVYSDFGFGPKTPWGLVPTNKLWIGADSGWFGNLMQCYLDSFSAGELPIWVVEKEVGAIRTVLTQNTKMDIAFNQRDTLMKEDSKGRYYVTYMLE</sequence>
<organism evidence="1 2">
    <name type="scientific">Aquimarina rubra</name>
    <dbReference type="NCBI Taxonomy" id="1920033"/>
    <lineage>
        <taxon>Bacteria</taxon>
        <taxon>Pseudomonadati</taxon>
        <taxon>Bacteroidota</taxon>
        <taxon>Flavobacteriia</taxon>
        <taxon>Flavobacteriales</taxon>
        <taxon>Flavobacteriaceae</taxon>
        <taxon>Aquimarina</taxon>
    </lineage>
</organism>
<comment type="caution">
    <text evidence="1">The sequence shown here is derived from an EMBL/GenBank/DDBJ whole genome shotgun (WGS) entry which is preliminary data.</text>
</comment>
<proteinExistence type="predicted"/>
<dbReference type="Proteomes" id="UP001597319">
    <property type="component" value="Unassembled WGS sequence"/>
</dbReference>